<dbReference type="EMBL" id="CP117416">
    <property type="protein sequence ID" value="WCT55621.1"/>
    <property type="molecule type" value="Genomic_DNA"/>
</dbReference>
<dbReference type="SMART" id="SM00347">
    <property type="entry name" value="HTH_MARR"/>
    <property type="match status" value="1"/>
</dbReference>
<dbReference type="GO" id="GO:0003677">
    <property type="term" value="F:DNA binding"/>
    <property type="evidence" value="ECO:0007669"/>
    <property type="project" value="UniProtKB-KW"/>
</dbReference>
<name>A0AAX3M1F2_9BACL</name>
<dbReference type="AlphaFoldDB" id="A0AAX3M1F2"/>
<evidence type="ECO:0000313" key="4">
    <source>
        <dbReference type="Proteomes" id="UP001220509"/>
    </source>
</evidence>
<dbReference type="PROSITE" id="PS50995">
    <property type="entry name" value="HTH_MARR_2"/>
    <property type="match status" value="1"/>
</dbReference>
<sequence length="185" mass="21019">MVRKHFNEQSVHNHQLPKLGKEPYDKLCEQTAEAGTSIASAQLGLLMLWTSDHILDIVDNEIADYDITESKLDLLLLIQLHENSEKVTPSAIAERLNIRRASVTALLNSVEKKGWIIRESSAEDGRKIYVKLSTAGKMFVQRVLPVFWSACASLVEDLNEDEQQILSKVIDKLHNQIEKRFQIGR</sequence>
<dbReference type="InterPro" id="IPR036390">
    <property type="entry name" value="WH_DNA-bd_sf"/>
</dbReference>
<dbReference type="PANTHER" id="PTHR33164:SF43">
    <property type="entry name" value="HTH-TYPE TRANSCRIPTIONAL REPRESSOR YETL"/>
    <property type="match status" value="1"/>
</dbReference>
<dbReference type="InterPro" id="IPR000835">
    <property type="entry name" value="HTH_MarR-typ"/>
</dbReference>
<dbReference type="RefSeq" id="WP_273613982.1">
    <property type="nucleotide sequence ID" value="NZ_CP117416.1"/>
</dbReference>
<dbReference type="Gene3D" id="1.10.10.10">
    <property type="entry name" value="Winged helix-like DNA-binding domain superfamily/Winged helix DNA-binding domain"/>
    <property type="match status" value="1"/>
</dbReference>
<dbReference type="GO" id="GO:0003700">
    <property type="term" value="F:DNA-binding transcription factor activity"/>
    <property type="evidence" value="ECO:0007669"/>
    <property type="project" value="InterPro"/>
</dbReference>
<proteinExistence type="predicted"/>
<dbReference type="PANTHER" id="PTHR33164">
    <property type="entry name" value="TRANSCRIPTIONAL REGULATOR, MARR FAMILY"/>
    <property type="match status" value="1"/>
</dbReference>
<feature type="domain" description="HTH marR-type" evidence="2">
    <location>
        <begin position="40"/>
        <end position="175"/>
    </location>
</feature>
<dbReference type="Pfam" id="PF12802">
    <property type="entry name" value="MarR_2"/>
    <property type="match status" value="1"/>
</dbReference>
<dbReference type="PRINTS" id="PR00598">
    <property type="entry name" value="HTHMARR"/>
</dbReference>
<reference evidence="3 4" key="1">
    <citation type="submission" date="2023-02" db="EMBL/GenBank/DDBJ databases">
        <title>Genome sequence of Paenibacillus kyungheensis KACC 18744.</title>
        <authorList>
            <person name="Kim S."/>
            <person name="Heo J."/>
            <person name="Kwon S.-W."/>
        </authorList>
    </citation>
    <scope>NUCLEOTIDE SEQUENCE [LARGE SCALE GENOMIC DNA]</scope>
    <source>
        <strain evidence="3 4">KACC 18744</strain>
    </source>
</reference>
<dbReference type="GO" id="GO:0006950">
    <property type="term" value="P:response to stress"/>
    <property type="evidence" value="ECO:0007669"/>
    <property type="project" value="TreeGrafter"/>
</dbReference>
<keyword evidence="1" id="KW-0238">DNA-binding</keyword>
<dbReference type="Proteomes" id="UP001220509">
    <property type="component" value="Chromosome"/>
</dbReference>
<protein>
    <submittedName>
        <fullName evidence="3">MarR family transcriptional regulator</fullName>
    </submittedName>
</protein>
<dbReference type="InterPro" id="IPR036388">
    <property type="entry name" value="WH-like_DNA-bd_sf"/>
</dbReference>
<organism evidence="3 4">
    <name type="scientific">Paenibacillus kyungheensis</name>
    <dbReference type="NCBI Taxonomy" id="1452732"/>
    <lineage>
        <taxon>Bacteria</taxon>
        <taxon>Bacillati</taxon>
        <taxon>Bacillota</taxon>
        <taxon>Bacilli</taxon>
        <taxon>Bacillales</taxon>
        <taxon>Paenibacillaceae</taxon>
        <taxon>Paenibacillus</taxon>
    </lineage>
</organism>
<evidence type="ECO:0000256" key="1">
    <source>
        <dbReference type="ARBA" id="ARBA00023125"/>
    </source>
</evidence>
<keyword evidence="4" id="KW-1185">Reference proteome</keyword>
<dbReference type="SUPFAM" id="SSF46785">
    <property type="entry name" value="Winged helix' DNA-binding domain"/>
    <property type="match status" value="1"/>
</dbReference>
<gene>
    <name evidence="3" type="ORF">PQ456_21150</name>
</gene>
<dbReference type="KEGG" id="pka:PQ456_21150"/>
<evidence type="ECO:0000259" key="2">
    <source>
        <dbReference type="PROSITE" id="PS50995"/>
    </source>
</evidence>
<accession>A0AAX3M1F2</accession>
<evidence type="ECO:0000313" key="3">
    <source>
        <dbReference type="EMBL" id="WCT55621.1"/>
    </source>
</evidence>
<dbReference type="InterPro" id="IPR039422">
    <property type="entry name" value="MarR/SlyA-like"/>
</dbReference>